<accession>A0A2Z7BHL1</accession>
<gene>
    <name evidence="1" type="ORF">F511_12320</name>
</gene>
<organism evidence="1 2">
    <name type="scientific">Dorcoceras hygrometricum</name>
    <dbReference type="NCBI Taxonomy" id="472368"/>
    <lineage>
        <taxon>Eukaryota</taxon>
        <taxon>Viridiplantae</taxon>
        <taxon>Streptophyta</taxon>
        <taxon>Embryophyta</taxon>
        <taxon>Tracheophyta</taxon>
        <taxon>Spermatophyta</taxon>
        <taxon>Magnoliopsida</taxon>
        <taxon>eudicotyledons</taxon>
        <taxon>Gunneridae</taxon>
        <taxon>Pentapetalae</taxon>
        <taxon>asterids</taxon>
        <taxon>lamiids</taxon>
        <taxon>Lamiales</taxon>
        <taxon>Gesneriaceae</taxon>
        <taxon>Didymocarpoideae</taxon>
        <taxon>Trichosporeae</taxon>
        <taxon>Loxocarpinae</taxon>
        <taxon>Dorcoceras</taxon>
    </lineage>
</organism>
<evidence type="ECO:0000313" key="2">
    <source>
        <dbReference type="Proteomes" id="UP000250235"/>
    </source>
</evidence>
<proteinExistence type="predicted"/>
<sequence>MFQALESSGLRGFLGCNAEIYEEDIQTFFSNSRLEGNTMINTVRGSSVAISEDMFSGLFRLPTEGLVVISELPERLVAQMRLEFSESRILKAMVVPSTKKAQGFDVQLSLLLKGVLRLKLDESTTLPFLRILSSKSVGTYLAKDKSAMAESIEEKKFSAVKRKRTTIGRATFLATVSESVYILVVHPSVQVTETIPNAVFRAFQHEQRAEKFCGFFEDGTHAESFNSLSACEPIEVVYEESYPAQIDHNFIDSNNASSFAQTTAQLRDLVSSITSEKFQSQDLLSSFKSDFAERMKSLELSIEYLRTSHMALVNKQWRQHLDLLRRGDKLKADLSSEILLLELCYMKRHRNNHPN</sequence>
<dbReference type="AlphaFoldDB" id="A0A2Z7BHL1"/>
<reference evidence="1 2" key="1">
    <citation type="journal article" date="2015" name="Proc. Natl. Acad. Sci. U.S.A.">
        <title>The resurrection genome of Boea hygrometrica: A blueprint for survival of dehydration.</title>
        <authorList>
            <person name="Xiao L."/>
            <person name="Yang G."/>
            <person name="Zhang L."/>
            <person name="Yang X."/>
            <person name="Zhao S."/>
            <person name="Ji Z."/>
            <person name="Zhou Q."/>
            <person name="Hu M."/>
            <person name="Wang Y."/>
            <person name="Chen M."/>
            <person name="Xu Y."/>
            <person name="Jin H."/>
            <person name="Xiao X."/>
            <person name="Hu G."/>
            <person name="Bao F."/>
            <person name="Hu Y."/>
            <person name="Wan P."/>
            <person name="Li L."/>
            <person name="Deng X."/>
            <person name="Kuang T."/>
            <person name="Xiang C."/>
            <person name="Zhu J.K."/>
            <person name="Oliver M.J."/>
            <person name="He Y."/>
        </authorList>
    </citation>
    <scope>NUCLEOTIDE SEQUENCE [LARGE SCALE GENOMIC DNA]</scope>
    <source>
        <strain evidence="2">cv. XS01</strain>
    </source>
</reference>
<keyword evidence="2" id="KW-1185">Reference proteome</keyword>
<dbReference type="EMBL" id="KV005686">
    <property type="protein sequence ID" value="KZV33750.1"/>
    <property type="molecule type" value="Genomic_DNA"/>
</dbReference>
<dbReference type="Proteomes" id="UP000250235">
    <property type="component" value="Unassembled WGS sequence"/>
</dbReference>
<name>A0A2Z7BHL1_9LAMI</name>
<protein>
    <submittedName>
        <fullName evidence="1">Uncharacterized protein</fullName>
    </submittedName>
</protein>
<evidence type="ECO:0000313" key="1">
    <source>
        <dbReference type="EMBL" id="KZV33750.1"/>
    </source>
</evidence>